<accession>A0A926D7B7</accession>
<reference evidence="1" key="1">
    <citation type="submission" date="2020-08" db="EMBL/GenBank/DDBJ databases">
        <title>Genome public.</title>
        <authorList>
            <person name="Liu C."/>
            <person name="Sun Q."/>
        </authorList>
    </citation>
    <scope>NUCLEOTIDE SEQUENCE</scope>
    <source>
        <strain evidence="1">NSJ-40</strain>
    </source>
</reference>
<dbReference type="EMBL" id="JACRSN010000001">
    <property type="protein sequence ID" value="MBC8532586.1"/>
    <property type="molecule type" value="Genomic_DNA"/>
</dbReference>
<dbReference type="RefSeq" id="WP_249317788.1">
    <property type="nucleotide sequence ID" value="NZ_JACRSN010000001.1"/>
</dbReference>
<comment type="caution">
    <text evidence="1">The sequence shown here is derived from an EMBL/GenBank/DDBJ whole genome shotgun (WGS) entry which is preliminary data.</text>
</comment>
<evidence type="ECO:0000313" key="1">
    <source>
        <dbReference type="EMBL" id="MBC8532586.1"/>
    </source>
</evidence>
<gene>
    <name evidence="1" type="ORF">IAG03_00935</name>
</gene>
<name>A0A926D7B7_9FIRM</name>
<evidence type="ECO:0000313" key="2">
    <source>
        <dbReference type="Proteomes" id="UP000651482"/>
    </source>
</evidence>
<proteinExistence type="predicted"/>
<dbReference type="Proteomes" id="UP000651482">
    <property type="component" value="Unassembled WGS sequence"/>
</dbReference>
<organism evidence="1 2">
    <name type="scientific">Yeguia hominis</name>
    <dbReference type="NCBI Taxonomy" id="2763662"/>
    <lineage>
        <taxon>Bacteria</taxon>
        <taxon>Bacillati</taxon>
        <taxon>Bacillota</taxon>
        <taxon>Clostridia</taxon>
        <taxon>Eubacteriales</taxon>
        <taxon>Yeguiaceae</taxon>
        <taxon>Yeguia</taxon>
    </lineage>
</organism>
<keyword evidence="2" id="KW-1185">Reference proteome</keyword>
<dbReference type="AlphaFoldDB" id="A0A926D7B7"/>
<protein>
    <submittedName>
        <fullName evidence="1">Uncharacterized protein</fullName>
    </submittedName>
</protein>
<sequence length="241" mass="27240">MSLKIRNYVSSVYGMEIIQCCVPNWKVEIYEEKMPAGILRDSWKALPHTAEFAPGDAVWPLCANCSNIIEECHPDVAVHSLWELIDADKNFPYPDASGLQVTIQDCWRSRERKEVQDAVRSLLQKMHISYIEAKKHYQETDFCGVSLYKPQVARNPALAPKHDKEGAAGLFLPHTEEEQKQIMTSYCKQYQTDTLKRGEAVFVPGGNSGGKLRGTICFIEHHMSFSVPQAVEETPEIIGRA</sequence>